<comment type="subcellular location">
    <subcellularLocation>
        <location evidence="1">Membrane</location>
        <topology evidence="1">Multi-pass membrane protein</topology>
    </subcellularLocation>
</comment>
<keyword evidence="6 11" id="KW-1133">Transmembrane helix</keyword>
<organism evidence="13 14">
    <name type="scientific">Mixia osmundae (strain CBS 9802 / IAM 14324 / JCM 22182 / KY 12970)</name>
    <dbReference type="NCBI Taxonomy" id="764103"/>
    <lineage>
        <taxon>Eukaryota</taxon>
        <taxon>Fungi</taxon>
        <taxon>Dikarya</taxon>
        <taxon>Basidiomycota</taxon>
        <taxon>Pucciniomycotina</taxon>
        <taxon>Mixiomycetes</taxon>
        <taxon>Mixiales</taxon>
        <taxon>Mixiaceae</taxon>
        <taxon>Mixia</taxon>
    </lineage>
</organism>
<dbReference type="OMA" id="LEHIAWI"/>
<dbReference type="RefSeq" id="XP_014566330.1">
    <property type="nucleotide sequence ID" value="XM_014710844.1"/>
</dbReference>
<evidence type="ECO:0000259" key="12">
    <source>
        <dbReference type="PROSITE" id="PS51384"/>
    </source>
</evidence>
<name>G7E500_MIXOS</name>
<evidence type="ECO:0000256" key="7">
    <source>
        <dbReference type="ARBA" id="ARBA00023002"/>
    </source>
</evidence>
<dbReference type="AlphaFoldDB" id="G7E500"/>
<feature type="transmembrane region" description="Helical" evidence="11">
    <location>
        <begin position="222"/>
        <end position="242"/>
    </location>
</feature>
<keyword evidence="5" id="KW-0249">Electron transport</keyword>
<dbReference type="eggNOG" id="KOG0039">
    <property type="taxonomic scope" value="Eukaryota"/>
</dbReference>
<dbReference type="GO" id="GO:0015677">
    <property type="term" value="P:copper ion import"/>
    <property type="evidence" value="ECO:0007669"/>
    <property type="project" value="TreeGrafter"/>
</dbReference>
<dbReference type="STRING" id="764103.G7E500"/>
<keyword evidence="4 11" id="KW-0812">Transmembrane</keyword>
<keyword evidence="3" id="KW-0813">Transport</keyword>
<keyword evidence="7" id="KW-0560">Oxidoreductase</keyword>
<dbReference type="InterPro" id="IPR013121">
    <property type="entry name" value="Fe_red_NAD-bd_6"/>
</dbReference>
<dbReference type="SUPFAM" id="SSF52343">
    <property type="entry name" value="Ferredoxin reductase-like, C-terminal NADP-linked domain"/>
    <property type="match status" value="1"/>
</dbReference>
<evidence type="ECO:0000313" key="14">
    <source>
        <dbReference type="Proteomes" id="UP000009131"/>
    </source>
</evidence>
<gene>
    <name evidence="13" type="primary">Mo04590</name>
    <name evidence="13" type="ORF">E5Q_04590</name>
</gene>
<evidence type="ECO:0000256" key="1">
    <source>
        <dbReference type="ARBA" id="ARBA00004141"/>
    </source>
</evidence>
<dbReference type="Proteomes" id="UP000009131">
    <property type="component" value="Unassembled WGS sequence"/>
</dbReference>
<proteinExistence type="inferred from homology"/>
<feature type="domain" description="FAD-binding FR-type" evidence="12">
    <location>
        <begin position="257"/>
        <end position="393"/>
    </location>
</feature>
<dbReference type="GO" id="GO:0005886">
    <property type="term" value="C:plasma membrane"/>
    <property type="evidence" value="ECO:0007669"/>
    <property type="project" value="TreeGrafter"/>
</dbReference>
<keyword evidence="8" id="KW-0406">Ion transport</keyword>
<evidence type="ECO:0000256" key="10">
    <source>
        <dbReference type="ARBA" id="ARBA00023180"/>
    </source>
</evidence>
<evidence type="ECO:0000256" key="2">
    <source>
        <dbReference type="ARBA" id="ARBA00006278"/>
    </source>
</evidence>
<evidence type="ECO:0000256" key="11">
    <source>
        <dbReference type="SAM" id="Phobius"/>
    </source>
</evidence>
<feature type="transmembrane region" description="Helical" evidence="11">
    <location>
        <begin position="30"/>
        <end position="48"/>
    </location>
</feature>
<dbReference type="InterPro" id="IPR039261">
    <property type="entry name" value="FNR_nucleotide-bd"/>
</dbReference>
<dbReference type="PANTHER" id="PTHR32361:SF9">
    <property type="entry name" value="FERRIC REDUCTASE TRANSMEMBRANE COMPONENT 3-RELATED"/>
    <property type="match status" value="1"/>
</dbReference>
<dbReference type="HOGENOM" id="CLU_474136_0_0_1"/>
<keyword evidence="14" id="KW-1185">Reference proteome</keyword>
<reference evidence="13 14" key="2">
    <citation type="journal article" date="2012" name="Open Biol.">
        <title>Characteristics of nucleosomes and linker DNA regions on the genome of the basidiomycete Mixia osmundae revealed by mono- and dinucleosome mapping.</title>
        <authorList>
            <person name="Nishida H."/>
            <person name="Kondo S."/>
            <person name="Matsumoto T."/>
            <person name="Suzuki Y."/>
            <person name="Yoshikawa H."/>
            <person name="Taylor T.D."/>
            <person name="Sugiyama J."/>
        </authorList>
    </citation>
    <scope>NUCLEOTIDE SEQUENCE [LARGE SCALE GENOMIC DNA]</scope>
    <source>
        <strain evidence="14">CBS 9802 / IAM 14324 / JCM 22182 / KY 12970</strain>
    </source>
</reference>
<evidence type="ECO:0000256" key="4">
    <source>
        <dbReference type="ARBA" id="ARBA00022692"/>
    </source>
</evidence>
<evidence type="ECO:0000256" key="8">
    <source>
        <dbReference type="ARBA" id="ARBA00023065"/>
    </source>
</evidence>
<dbReference type="GO" id="GO:0006879">
    <property type="term" value="P:intracellular iron ion homeostasis"/>
    <property type="evidence" value="ECO:0007669"/>
    <property type="project" value="TreeGrafter"/>
</dbReference>
<dbReference type="SFLD" id="SFLDG01168">
    <property type="entry name" value="Ferric_reductase_subgroup_(FRE"/>
    <property type="match status" value="1"/>
</dbReference>
<keyword evidence="9 11" id="KW-0472">Membrane</keyword>
<dbReference type="Pfam" id="PF01794">
    <property type="entry name" value="Ferric_reduct"/>
    <property type="match status" value="1"/>
</dbReference>
<dbReference type="Pfam" id="PF08030">
    <property type="entry name" value="NAD_binding_6"/>
    <property type="match status" value="1"/>
</dbReference>
<dbReference type="GO" id="GO:0000293">
    <property type="term" value="F:ferric-chelate reductase activity"/>
    <property type="evidence" value="ECO:0007669"/>
    <property type="project" value="UniProtKB-ARBA"/>
</dbReference>
<dbReference type="InterPro" id="IPR013130">
    <property type="entry name" value="Fe3_Rdtase_TM_dom"/>
</dbReference>
<dbReference type="PROSITE" id="PS51384">
    <property type="entry name" value="FAD_FR"/>
    <property type="match status" value="1"/>
</dbReference>
<dbReference type="Gene3D" id="3.40.50.80">
    <property type="entry name" value="Nucleotide-binding domain of ferredoxin-NADP reductase (FNR) module"/>
    <property type="match status" value="1"/>
</dbReference>
<evidence type="ECO:0000313" key="13">
    <source>
        <dbReference type="EMBL" id="GAA97910.1"/>
    </source>
</evidence>
<dbReference type="EMBL" id="BABT02000146">
    <property type="protein sequence ID" value="GAA97910.1"/>
    <property type="molecule type" value="Genomic_DNA"/>
</dbReference>
<evidence type="ECO:0000256" key="3">
    <source>
        <dbReference type="ARBA" id="ARBA00022448"/>
    </source>
</evidence>
<dbReference type="InterPro" id="IPR013112">
    <property type="entry name" value="FAD-bd_8"/>
</dbReference>
<accession>G7E500</accession>
<dbReference type="SFLD" id="SFLDS00052">
    <property type="entry name" value="Ferric_Reductase_Domain"/>
    <property type="match status" value="1"/>
</dbReference>
<feature type="transmembrane region" description="Helical" evidence="11">
    <location>
        <begin position="113"/>
        <end position="135"/>
    </location>
</feature>
<feature type="transmembrane region" description="Helical" evidence="11">
    <location>
        <begin position="86"/>
        <end position="107"/>
    </location>
</feature>
<reference evidence="13 14" key="1">
    <citation type="journal article" date="2011" name="J. Gen. Appl. Microbiol.">
        <title>Draft genome sequencing of the enigmatic basidiomycete Mixia osmundae.</title>
        <authorList>
            <person name="Nishida H."/>
            <person name="Nagatsuka Y."/>
            <person name="Sugiyama J."/>
        </authorList>
    </citation>
    <scope>NUCLEOTIDE SEQUENCE [LARGE SCALE GENOMIC DNA]</scope>
    <source>
        <strain evidence="14">CBS 9802 / IAM 14324 / JCM 22182 / KY 12970</strain>
    </source>
</reference>
<evidence type="ECO:0000256" key="6">
    <source>
        <dbReference type="ARBA" id="ARBA00022989"/>
    </source>
</evidence>
<evidence type="ECO:0000256" key="5">
    <source>
        <dbReference type="ARBA" id="ARBA00022982"/>
    </source>
</evidence>
<dbReference type="PANTHER" id="PTHR32361">
    <property type="entry name" value="FERRIC/CUPRIC REDUCTASE TRANSMEMBRANE COMPONENT"/>
    <property type="match status" value="1"/>
</dbReference>
<dbReference type="OrthoDB" id="4494341at2759"/>
<dbReference type="GO" id="GO:0006826">
    <property type="term" value="P:iron ion transport"/>
    <property type="evidence" value="ECO:0007669"/>
    <property type="project" value="TreeGrafter"/>
</dbReference>
<dbReference type="InterPro" id="IPR051410">
    <property type="entry name" value="Ferric/Cupric_Reductase"/>
</dbReference>
<evidence type="ECO:0000256" key="9">
    <source>
        <dbReference type="ARBA" id="ARBA00023136"/>
    </source>
</evidence>
<sequence>MSNDTDTAAEDALYALYDNAEHTRDHRDAYYYYTFAGIMGLLALRYVFQLVAHRKARTFTSLATLSAVQVSVFDRPLGWGFNLQRLLFLALVLVLNVVFAAVTFVIPHDMDDTTSLISLAFGRMVFVNLPFVYALAGRNSIFGLVTGLSYQTLRWFHIALSYIMVIFSIIHAALFTTAILIEGRSVYVEQLGETYFRWGIVAMVVMSIMSFLAFFRARAYEFHLIAHVSGSAITLAALWYHWSYLDQFIYASIAVWGFDRALRILRVAYIHFVSPLLSSGKIGFIQARVMPHQDALLVSVPARAMSWSLGSHAYLQFYTNDNLRRPWHLFQWHPFSISSIPEEPCDQRRILFIVKVRSAQTRRLWKAARYSQDNQGVNVPVLLEGPYRSNAQAPCETLVLLAGGSGIAHIMPYLVDALTSSKHRPARTILNWAVRNADHVSWISEQLAPLLQSLKEENRQETLQLTMALTQRAGLYDSPSHEKAGKDNTDVDSISSYKDSVLAAFTIVEGRPSYTTILKDALASTSDKGQICVQVCGPRAMMDDAKLAAASVSDVRRTLRGSIKHSIHVQSAAFD</sequence>
<dbReference type="CDD" id="cd06186">
    <property type="entry name" value="NOX_Duox_like_FAD_NADP"/>
    <property type="match status" value="1"/>
</dbReference>
<feature type="transmembrane region" description="Helical" evidence="11">
    <location>
        <begin position="195"/>
        <end position="215"/>
    </location>
</feature>
<dbReference type="InterPro" id="IPR017927">
    <property type="entry name" value="FAD-bd_FR_type"/>
</dbReference>
<comment type="caution">
    <text evidence="13">The sequence shown here is derived from an EMBL/GenBank/DDBJ whole genome shotgun (WGS) entry which is preliminary data.</text>
</comment>
<feature type="transmembrane region" description="Helical" evidence="11">
    <location>
        <begin position="155"/>
        <end position="175"/>
    </location>
</feature>
<protein>
    <recommendedName>
        <fullName evidence="12">FAD-binding FR-type domain-containing protein</fullName>
    </recommendedName>
</protein>
<dbReference type="InParanoid" id="G7E500"/>
<dbReference type="Pfam" id="PF08022">
    <property type="entry name" value="FAD_binding_8"/>
    <property type="match status" value="1"/>
</dbReference>
<comment type="similarity">
    <text evidence="2">Belongs to the ferric reductase (FRE) family.</text>
</comment>
<keyword evidence="10" id="KW-0325">Glycoprotein</keyword>